<gene>
    <name evidence="13" type="ORF">SAMN02745702_00916</name>
</gene>
<dbReference type="GO" id="GO:0051607">
    <property type="term" value="P:defense response to virus"/>
    <property type="evidence" value="ECO:0007669"/>
    <property type="project" value="UniProtKB-KW"/>
</dbReference>
<dbReference type="InterPro" id="IPR043128">
    <property type="entry name" value="Rev_trsase/Diguanyl_cyclase"/>
</dbReference>
<dbReference type="InterPro" id="IPR013408">
    <property type="entry name" value="Cas10/Csm1"/>
</dbReference>
<dbReference type="GO" id="GO:0016740">
    <property type="term" value="F:transferase activity"/>
    <property type="evidence" value="ECO:0007669"/>
    <property type="project" value="UniProtKB-KW"/>
</dbReference>
<dbReference type="InterPro" id="IPR000160">
    <property type="entry name" value="GGDEF_dom"/>
</dbReference>
<dbReference type="Pfam" id="PF18211">
    <property type="entry name" value="Csm1_B"/>
    <property type="match status" value="1"/>
</dbReference>
<evidence type="ECO:0000259" key="12">
    <source>
        <dbReference type="PROSITE" id="PS50887"/>
    </source>
</evidence>
<evidence type="ECO:0000256" key="4">
    <source>
        <dbReference type="ARBA" id="ARBA00022722"/>
    </source>
</evidence>
<comment type="similarity">
    <text evidence="1">Belongs to the CRISPR-associated Cas10/Csm1 family.</text>
</comment>
<evidence type="ECO:0000313" key="13">
    <source>
        <dbReference type="EMBL" id="SKA67921.1"/>
    </source>
</evidence>
<dbReference type="GO" id="GO:0004527">
    <property type="term" value="F:exonuclease activity"/>
    <property type="evidence" value="ECO:0007669"/>
    <property type="project" value="UniProtKB-KW"/>
</dbReference>
<keyword evidence="7" id="KW-0378">Hydrolase</keyword>
<evidence type="ECO:0000256" key="7">
    <source>
        <dbReference type="ARBA" id="ARBA00022801"/>
    </source>
</evidence>
<dbReference type="PROSITE" id="PS50887">
    <property type="entry name" value="GGDEF"/>
    <property type="match status" value="1"/>
</dbReference>
<dbReference type="GO" id="GO:0005524">
    <property type="term" value="F:ATP binding"/>
    <property type="evidence" value="ECO:0007669"/>
    <property type="project" value="UniProtKB-KW"/>
</dbReference>
<dbReference type="Pfam" id="PF22335">
    <property type="entry name" value="Cas10-Cmr2_palm2"/>
    <property type="match status" value="1"/>
</dbReference>
<proteinExistence type="inferred from homology"/>
<feature type="domain" description="GGDEF" evidence="12">
    <location>
        <begin position="533"/>
        <end position="678"/>
    </location>
</feature>
<dbReference type="EMBL" id="FUYA01000002">
    <property type="protein sequence ID" value="SKA67921.1"/>
    <property type="molecule type" value="Genomic_DNA"/>
</dbReference>
<evidence type="ECO:0000256" key="1">
    <source>
        <dbReference type="ARBA" id="ARBA00005700"/>
    </source>
</evidence>
<dbReference type="PANTHER" id="PTHR36528">
    <property type="entry name" value="CRISPR SYSTEM SINGLE-STRAND-SPECIFIC DEOXYRIBONUCLEASE CAS10/CSM1 (SUBTYPE III-A)"/>
    <property type="match status" value="1"/>
</dbReference>
<dbReference type="PANTHER" id="PTHR36528:SF1">
    <property type="entry name" value="CRISPR SYSTEM SINGLE-STRAND-SPECIFIC DEOXYRIBONUCLEASE CAS10_CSM1 (SUBTYPE III-A)"/>
    <property type="match status" value="1"/>
</dbReference>
<dbReference type="Gene3D" id="3.30.70.270">
    <property type="match status" value="1"/>
</dbReference>
<dbReference type="AlphaFoldDB" id="A0A1T4VTU0"/>
<evidence type="ECO:0000256" key="2">
    <source>
        <dbReference type="ARBA" id="ARBA00014333"/>
    </source>
</evidence>
<evidence type="ECO:0000256" key="8">
    <source>
        <dbReference type="ARBA" id="ARBA00022839"/>
    </source>
</evidence>
<keyword evidence="6" id="KW-0255">Endonuclease</keyword>
<accession>A0A1T4VTU0</accession>
<dbReference type="InterPro" id="IPR054767">
    <property type="entry name" value="Cas10-Cmr2_palm2"/>
</dbReference>
<dbReference type="Proteomes" id="UP000189733">
    <property type="component" value="Unassembled WGS sequence"/>
</dbReference>
<name>A0A1T4VTU0_9BACT</name>
<evidence type="ECO:0000256" key="5">
    <source>
        <dbReference type="ARBA" id="ARBA00022741"/>
    </source>
</evidence>
<evidence type="ECO:0000256" key="11">
    <source>
        <dbReference type="ARBA" id="ARBA00032922"/>
    </source>
</evidence>
<evidence type="ECO:0000256" key="6">
    <source>
        <dbReference type="ARBA" id="ARBA00022759"/>
    </source>
</evidence>
<evidence type="ECO:0000313" key="14">
    <source>
        <dbReference type="Proteomes" id="UP000189733"/>
    </source>
</evidence>
<protein>
    <recommendedName>
        <fullName evidence="2">CRISPR system single-strand-specific deoxyribonuclease Cas10/Csm1 (subtype III-A)</fullName>
    </recommendedName>
    <alternativeName>
        <fullName evidence="11">Cyclic oligoadenylate synthase</fullName>
    </alternativeName>
</protein>
<keyword evidence="3" id="KW-0808">Transferase</keyword>
<evidence type="ECO:0000256" key="3">
    <source>
        <dbReference type="ARBA" id="ARBA00022679"/>
    </source>
</evidence>
<keyword evidence="10" id="KW-0051">Antiviral defense</keyword>
<dbReference type="RefSeq" id="WP_078684219.1">
    <property type="nucleotide sequence ID" value="NZ_FUYA01000002.1"/>
</dbReference>
<keyword evidence="4" id="KW-0540">Nuclease</keyword>
<keyword evidence="8" id="KW-0269">Exonuclease</keyword>
<dbReference type="NCBIfam" id="TIGR02578">
    <property type="entry name" value="cas_TM1811_Csm1"/>
    <property type="match status" value="1"/>
</dbReference>
<dbReference type="InterPro" id="IPR041062">
    <property type="entry name" value="Csm1_B"/>
</dbReference>
<sequence>MDTNAHYTLTLGAFLNAIAALTLHAPDSGSLAKERQKWAENLPLPAELEGIRDTLKALSHGTPLPEQELLQRAAKYAALPSPDGKASSHYLSCVFQHISLSGSTAKHGKQQIYAPSTLDKAVFPVESLQKGAFPDHAKAFCEKLRELPTDIGAPLFLKAFLSLCENFLWCVPFPGTTTATGYEISAYDAARIQSAIAQALLVAEDSDTPFLLCGGDISGIQSYIFNASSEHSKGLAKFYRARSFYLQALTKSVVLAILDATGLGPCAQIMDAGGRFVLLLPATDKIKAQLATLEQKLQHWLFDHFHGELGVSLSYDTCLGTDELSGPAFRAAFDRFNDALDSAKLHKFSRLMQSRTSPVSDLDYTKGICELCRLNPQSDTLKHKDVRVCEQCRAQIDTIGFRLPKTQYTYLIYEKKTAEKLSRDEVPLFNDISLRFAEEIDAKETAQVLEISNIRNREDHAFHPLAAHLPVFTEEDIARWEKDGLGEKDEEQLIHQGLPVKKDEPKNLSMLAEESRHMECDPETQENALVGVALLGTLKADVDNLGLIFSAGLGKAISIANSAALSRMMNHFFAYQLVQRIKNEFPNIYVVFAGGDDLFLLGPWDNIVEFAKILAEDFKRYVGGNPCITLSAGIAISKPHVPMRTLGEQAEELLERSKEWRGDSSGVIQKNAVTLFDITQSWKDFPERLEEAKLFESMLRTGKLSMGSIFRLLHYSQEARRVYCEGKLEHIIYRSRMHYNFARHIEPHIQQGESESGEQDIEYLTAKEEKLLSALMTDHKKLITARLPLSCALYRLRKE</sequence>
<keyword evidence="14" id="KW-1185">Reference proteome</keyword>
<keyword evidence="5" id="KW-0547">Nucleotide-binding</keyword>
<organism evidence="13 14">
    <name type="scientific">Desulfobaculum bizertense DSM 18034</name>
    <dbReference type="NCBI Taxonomy" id="1121442"/>
    <lineage>
        <taxon>Bacteria</taxon>
        <taxon>Pseudomonadati</taxon>
        <taxon>Thermodesulfobacteriota</taxon>
        <taxon>Desulfovibrionia</taxon>
        <taxon>Desulfovibrionales</taxon>
        <taxon>Desulfovibrionaceae</taxon>
        <taxon>Desulfobaculum</taxon>
    </lineage>
</organism>
<dbReference type="InterPro" id="IPR052117">
    <property type="entry name" value="Cas10/Csm1_subtype-III-A"/>
</dbReference>
<dbReference type="OrthoDB" id="9768769at2"/>
<reference evidence="13 14" key="1">
    <citation type="submission" date="2017-02" db="EMBL/GenBank/DDBJ databases">
        <authorList>
            <person name="Peterson S.W."/>
        </authorList>
    </citation>
    <scope>NUCLEOTIDE SEQUENCE [LARGE SCALE GENOMIC DNA]</scope>
    <source>
        <strain evidence="13 14">DSM 18034</strain>
    </source>
</reference>
<dbReference type="GO" id="GO:0004519">
    <property type="term" value="F:endonuclease activity"/>
    <property type="evidence" value="ECO:0007669"/>
    <property type="project" value="UniProtKB-KW"/>
</dbReference>
<keyword evidence="9" id="KW-0067">ATP-binding</keyword>
<evidence type="ECO:0000256" key="10">
    <source>
        <dbReference type="ARBA" id="ARBA00023118"/>
    </source>
</evidence>
<evidence type="ECO:0000256" key="9">
    <source>
        <dbReference type="ARBA" id="ARBA00022840"/>
    </source>
</evidence>
<dbReference type="STRING" id="1121442.SAMN02745702_00916"/>